<dbReference type="InterPro" id="IPR039420">
    <property type="entry name" value="WalR-like"/>
</dbReference>
<dbReference type="InterPro" id="IPR011006">
    <property type="entry name" value="CheY-like_superfamily"/>
</dbReference>
<name>A0ABU9GPQ6_9GAMM</name>
<dbReference type="CDD" id="cd00383">
    <property type="entry name" value="trans_reg_C"/>
    <property type="match status" value="1"/>
</dbReference>
<accession>A0ABU9GPQ6</accession>
<evidence type="ECO:0000259" key="4">
    <source>
        <dbReference type="PROSITE" id="PS50110"/>
    </source>
</evidence>
<dbReference type="SMART" id="SM00448">
    <property type="entry name" value="REC"/>
    <property type="match status" value="1"/>
</dbReference>
<dbReference type="Pfam" id="PF00486">
    <property type="entry name" value="Trans_reg_C"/>
    <property type="match status" value="1"/>
</dbReference>
<dbReference type="SUPFAM" id="SSF46894">
    <property type="entry name" value="C-terminal effector domain of the bipartite response regulators"/>
    <property type="match status" value="1"/>
</dbReference>
<dbReference type="Gene3D" id="3.40.50.2300">
    <property type="match status" value="1"/>
</dbReference>
<evidence type="ECO:0000256" key="3">
    <source>
        <dbReference type="PROSITE-ProRule" id="PRU01091"/>
    </source>
</evidence>
<reference evidence="6 7" key="1">
    <citation type="submission" date="2024-02" db="EMBL/GenBank/DDBJ databases">
        <title>Bacteria isolated from the canopy kelp, Nereocystis luetkeana.</title>
        <authorList>
            <person name="Pfister C.A."/>
            <person name="Younker I.T."/>
            <person name="Light S.H."/>
        </authorList>
    </citation>
    <scope>NUCLEOTIDE SEQUENCE [LARGE SCALE GENOMIC DNA]</scope>
    <source>
        <strain evidence="6 7">TI.1.05</strain>
    </source>
</reference>
<keyword evidence="2" id="KW-0597">Phosphoprotein</keyword>
<feature type="modified residue" description="4-aspartylphosphate" evidence="2">
    <location>
        <position position="54"/>
    </location>
</feature>
<dbReference type="Proteomes" id="UP001369082">
    <property type="component" value="Unassembled WGS sequence"/>
</dbReference>
<feature type="domain" description="Response regulatory" evidence="4">
    <location>
        <begin position="5"/>
        <end position="118"/>
    </location>
</feature>
<protein>
    <submittedName>
        <fullName evidence="6">Response regulator</fullName>
    </submittedName>
</protein>
<evidence type="ECO:0000313" key="7">
    <source>
        <dbReference type="Proteomes" id="UP001369082"/>
    </source>
</evidence>
<dbReference type="InterPro" id="IPR001789">
    <property type="entry name" value="Sig_transdc_resp-reg_receiver"/>
</dbReference>
<organism evidence="6 7">
    <name type="scientific">Psychromonas aquatilis</name>
    <dbReference type="NCBI Taxonomy" id="2005072"/>
    <lineage>
        <taxon>Bacteria</taxon>
        <taxon>Pseudomonadati</taxon>
        <taxon>Pseudomonadota</taxon>
        <taxon>Gammaproteobacteria</taxon>
        <taxon>Alteromonadales</taxon>
        <taxon>Psychromonadaceae</taxon>
        <taxon>Psychromonas</taxon>
    </lineage>
</organism>
<dbReference type="InterPro" id="IPR001867">
    <property type="entry name" value="OmpR/PhoB-type_DNA-bd"/>
</dbReference>
<comment type="caution">
    <text evidence="6">The sequence shown here is derived from an EMBL/GenBank/DDBJ whole genome shotgun (WGS) entry which is preliminary data.</text>
</comment>
<proteinExistence type="predicted"/>
<dbReference type="SMART" id="SM00862">
    <property type="entry name" value="Trans_reg_C"/>
    <property type="match status" value="1"/>
</dbReference>
<feature type="DNA-binding region" description="OmpR/PhoB-type" evidence="3">
    <location>
        <begin position="124"/>
        <end position="226"/>
    </location>
</feature>
<dbReference type="PROSITE" id="PS51755">
    <property type="entry name" value="OMPR_PHOB"/>
    <property type="match status" value="1"/>
</dbReference>
<feature type="domain" description="OmpR/PhoB-type" evidence="5">
    <location>
        <begin position="124"/>
        <end position="226"/>
    </location>
</feature>
<dbReference type="Gene3D" id="6.10.250.690">
    <property type="match status" value="1"/>
</dbReference>
<dbReference type="PROSITE" id="PS50110">
    <property type="entry name" value="RESPONSE_REGULATORY"/>
    <property type="match status" value="1"/>
</dbReference>
<dbReference type="Pfam" id="PF00072">
    <property type="entry name" value="Response_reg"/>
    <property type="match status" value="1"/>
</dbReference>
<dbReference type="InterPro" id="IPR036388">
    <property type="entry name" value="WH-like_DNA-bd_sf"/>
</dbReference>
<dbReference type="Gene3D" id="1.10.10.10">
    <property type="entry name" value="Winged helix-like DNA-binding domain superfamily/Winged helix DNA-binding domain"/>
    <property type="match status" value="1"/>
</dbReference>
<dbReference type="RefSeq" id="WP_341597232.1">
    <property type="nucleotide sequence ID" value="NZ_JBAKAZ010000017.1"/>
</dbReference>
<dbReference type="InterPro" id="IPR016032">
    <property type="entry name" value="Sig_transdc_resp-reg_C-effctor"/>
</dbReference>
<dbReference type="EMBL" id="JBAKAZ010000017">
    <property type="protein sequence ID" value="MEL0629219.1"/>
    <property type="molecule type" value="Genomic_DNA"/>
</dbReference>
<dbReference type="PANTHER" id="PTHR48111:SF59">
    <property type="entry name" value="TRANSCRIPTIONAL REGULATORY PROTEIN BAER"/>
    <property type="match status" value="1"/>
</dbReference>
<evidence type="ECO:0000259" key="5">
    <source>
        <dbReference type="PROSITE" id="PS51755"/>
    </source>
</evidence>
<keyword evidence="1 3" id="KW-0238">DNA-binding</keyword>
<sequence>MNNKNILIVEDEENIAEVLIAYCLQQGYHAHHLDSGFGVIDYIKHNTVDLILLDLMLPAVDGLSLCKQIRSFCDLPIIMVTAKQQEQDRLIGLESGADDYIVKPFSPKEVMARIKAVLRRTNQASLHTINHAGFQLNAEGYVALLEQKNIDFTAVEFKIFLLFITNIGRVFSREDIIQHIYQENALDVSDRNIDTHIKNIRKKIHTVKKDCNPIASVYGVGYKFID</sequence>
<dbReference type="SUPFAM" id="SSF52172">
    <property type="entry name" value="CheY-like"/>
    <property type="match status" value="1"/>
</dbReference>
<keyword evidence="7" id="KW-1185">Reference proteome</keyword>
<evidence type="ECO:0000256" key="1">
    <source>
        <dbReference type="ARBA" id="ARBA00023125"/>
    </source>
</evidence>
<evidence type="ECO:0000313" key="6">
    <source>
        <dbReference type="EMBL" id="MEL0629219.1"/>
    </source>
</evidence>
<dbReference type="PANTHER" id="PTHR48111">
    <property type="entry name" value="REGULATOR OF RPOS"/>
    <property type="match status" value="1"/>
</dbReference>
<evidence type="ECO:0000256" key="2">
    <source>
        <dbReference type="PROSITE-ProRule" id="PRU00169"/>
    </source>
</evidence>
<gene>
    <name evidence="6" type="ORF">V6256_06320</name>
</gene>